<evidence type="ECO:0000256" key="4">
    <source>
        <dbReference type="ARBA" id="ARBA00022664"/>
    </source>
</evidence>
<evidence type="ECO:0000256" key="20">
    <source>
        <dbReference type="SAM" id="Phobius"/>
    </source>
</evidence>
<feature type="zinc finger region" description="C3H1-type" evidence="18">
    <location>
        <begin position="452"/>
        <end position="477"/>
    </location>
</feature>
<evidence type="ECO:0000256" key="17">
    <source>
        <dbReference type="ARBA" id="ARBA00049513"/>
    </source>
</evidence>
<keyword evidence="10" id="KW-0521">NADP</keyword>
<feature type="domain" description="C3H1-type" evidence="21">
    <location>
        <begin position="452"/>
        <end position="477"/>
    </location>
</feature>
<dbReference type="GO" id="GO:0008270">
    <property type="term" value="F:zinc ion binding"/>
    <property type="evidence" value="ECO:0007669"/>
    <property type="project" value="UniProtKB-KW"/>
</dbReference>
<evidence type="ECO:0000256" key="15">
    <source>
        <dbReference type="ARBA" id="ARBA00048342"/>
    </source>
</evidence>
<proteinExistence type="inferred from homology"/>
<keyword evidence="12" id="KW-0520">NAD</keyword>
<organism evidence="22 23">
    <name type="scientific">Aphis glycines</name>
    <name type="common">Soybean aphid</name>
    <dbReference type="NCBI Taxonomy" id="307491"/>
    <lineage>
        <taxon>Eukaryota</taxon>
        <taxon>Metazoa</taxon>
        <taxon>Ecdysozoa</taxon>
        <taxon>Arthropoda</taxon>
        <taxon>Hexapoda</taxon>
        <taxon>Insecta</taxon>
        <taxon>Pterygota</taxon>
        <taxon>Neoptera</taxon>
        <taxon>Paraneoptera</taxon>
        <taxon>Hemiptera</taxon>
        <taxon>Sternorrhyncha</taxon>
        <taxon>Aphidomorpha</taxon>
        <taxon>Aphidoidea</taxon>
        <taxon>Aphididae</taxon>
        <taxon>Aphidini</taxon>
        <taxon>Aphis</taxon>
        <taxon>Aphis</taxon>
    </lineage>
</organism>
<evidence type="ECO:0000313" key="23">
    <source>
        <dbReference type="Proteomes" id="UP000475862"/>
    </source>
</evidence>
<keyword evidence="8 18" id="KW-0863">Zinc-finger</keyword>
<keyword evidence="9 18" id="KW-0862">Zinc</keyword>
<dbReference type="SUPFAM" id="SSF51395">
    <property type="entry name" value="FMN-linked oxidoreductases"/>
    <property type="match status" value="1"/>
</dbReference>
<dbReference type="EMBL" id="VYZN01000009">
    <property type="protein sequence ID" value="KAE9542617.1"/>
    <property type="molecule type" value="Genomic_DNA"/>
</dbReference>
<comment type="similarity">
    <text evidence="19">Belongs to the dus family. Dus3 subfamily.</text>
</comment>
<evidence type="ECO:0000256" key="1">
    <source>
        <dbReference type="ARBA" id="ARBA00001917"/>
    </source>
</evidence>
<dbReference type="Proteomes" id="UP000475862">
    <property type="component" value="Unassembled WGS sequence"/>
</dbReference>
<dbReference type="OrthoDB" id="259935at2759"/>
<dbReference type="InterPro" id="IPR018517">
    <property type="entry name" value="tRNA_hU_synthase_CS"/>
</dbReference>
<comment type="caution">
    <text evidence="22">The sequence shown here is derived from an EMBL/GenBank/DDBJ whole genome shotgun (WGS) entry which is preliminary data.</text>
</comment>
<evidence type="ECO:0000256" key="2">
    <source>
        <dbReference type="ARBA" id="ARBA00022630"/>
    </source>
</evidence>
<dbReference type="PANTHER" id="PTHR45846:SF1">
    <property type="entry name" value="TRNA-DIHYDROURIDINE(47) SYNTHASE [NAD(P)(+)]-LIKE"/>
    <property type="match status" value="1"/>
</dbReference>
<dbReference type="InterPro" id="IPR013785">
    <property type="entry name" value="Aldolase_TIM"/>
</dbReference>
<comment type="catalytic activity">
    <reaction evidence="14">
        <text>5,6-dihydrouridine(47) in tRNA + NAD(+) = uridine(47) in tRNA + NADH + H(+)</text>
        <dbReference type="Rhea" id="RHEA:53364"/>
        <dbReference type="Rhea" id="RHEA-COMP:13539"/>
        <dbReference type="Rhea" id="RHEA-COMP:13540"/>
        <dbReference type="ChEBI" id="CHEBI:15378"/>
        <dbReference type="ChEBI" id="CHEBI:57540"/>
        <dbReference type="ChEBI" id="CHEBI:57945"/>
        <dbReference type="ChEBI" id="CHEBI:65315"/>
        <dbReference type="ChEBI" id="CHEBI:74443"/>
        <dbReference type="EC" id="1.3.1.89"/>
    </reaction>
    <physiologicalReaction direction="right-to-left" evidence="14">
        <dbReference type="Rhea" id="RHEA:53366"/>
    </physiologicalReaction>
</comment>
<dbReference type="GO" id="GO:0102265">
    <property type="term" value="F:tRNA-dihydrouridine47 synthase activity"/>
    <property type="evidence" value="ECO:0007669"/>
    <property type="project" value="UniProtKB-EC"/>
</dbReference>
<comment type="function">
    <text evidence="13">Catalyzes the synthesis of dihydrouridine, a modified base, in various RNAs, such as tRNAs, mRNAs and some long non-coding RNAs (lncRNAs). Mainly modifies the uridine in position 47 (U47) in the D-loop of most cytoplasmic tRNAs. Also able to mediate the formation of dihydrouridine in some mRNAs, thereby regulating their translation.</text>
</comment>
<evidence type="ECO:0000256" key="3">
    <source>
        <dbReference type="ARBA" id="ARBA00022643"/>
    </source>
</evidence>
<feature type="transmembrane region" description="Helical" evidence="20">
    <location>
        <begin position="172"/>
        <end position="189"/>
    </location>
</feature>
<evidence type="ECO:0000256" key="12">
    <source>
        <dbReference type="ARBA" id="ARBA00023027"/>
    </source>
</evidence>
<dbReference type="GO" id="GO:0050660">
    <property type="term" value="F:flavin adenine dinucleotide binding"/>
    <property type="evidence" value="ECO:0007669"/>
    <property type="project" value="UniProtKB-UniRule"/>
</dbReference>
<evidence type="ECO:0000256" key="13">
    <source>
        <dbReference type="ARBA" id="ARBA00045365"/>
    </source>
</evidence>
<dbReference type="PANTHER" id="PTHR45846">
    <property type="entry name" value="TRNA-DIHYDROURIDINE(47) SYNTHASE [NAD(P)(+)]-LIKE"/>
    <property type="match status" value="1"/>
</dbReference>
<dbReference type="GO" id="GO:0003723">
    <property type="term" value="F:RNA binding"/>
    <property type="evidence" value="ECO:0007669"/>
    <property type="project" value="TreeGrafter"/>
</dbReference>
<accession>A0A6G0U0X4</accession>
<evidence type="ECO:0000259" key="21">
    <source>
        <dbReference type="PROSITE" id="PS50103"/>
    </source>
</evidence>
<gene>
    <name evidence="22" type="ORF">AGLY_002528</name>
</gene>
<keyword evidence="2 19" id="KW-0285">Flavoprotein</keyword>
<keyword evidence="6 18" id="KW-0479">Metal-binding</keyword>
<name>A0A6G0U0X4_APHGL</name>
<keyword evidence="4" id="KW-0507">mRNA processing</keyword>
<dbReference type="InterPro" id="IPR035587">
    <property type="entry name" value="DUS-like_FMN-bd"/>
</dbReference>
<evidence type="ECO:0000256" key="7">
    <source>
        <dbReference type="ARBA" id="ARBA00022737"/>
    </source>
</evidence>
<dbReference type="InterPro" id="IPR000571">
    <property type="entry name" value="Znf_CCCH"/>
</dbReference>
<comment type="catalytic activity">
    <reaction evidence="16">
        <text>a 5,6-dihydrouridine in mRNA + NADP(+) = a uridine in mRNA + NADPH + H(+)</text>
        <dbReference type="Rhea" id="RHEA:69855"/>
        <dbReference type="Rhea" id="RHEA-COMP:14658"/>
        <dbReference type="Rhea" id="RHEA-COMP:17789"/>
        <dbReference type="ChEBI" id="CHEBI:15378"/>
        <dbReference type="ChEBI" id="CHEBI:57783"/>
        <dbReference type="ChEBI" id="CHEBI:58349"/>
        <dbReference type="ChEBI" id="CHEBI:65315"/>
        <dbReference type="ChEBI" id="CHEBI:74443"/>
    </reaction>
    <physiologicalReaction direction="right-to-left" evidence="16">
        <dbReference type="Rhea" id="RHEA:69857"/>
    </physiologicalReaction>
</comment>
<evidence type="ECO:0000256" key="19">
    <source>
        <dbReference type="RuleBase" id="RU291113"/>
    </source>
</evidence>
<dbReference type="FunFam" id="3.20.20.70:FF:000067">
    <property type="entry name" value="tRNA-dihydrouridine(47) synthase [NAD(P)(+)]"/>
    <property type="match status" value="1"/>
</dbReference>
<protein>
    <recommendedName>
        <fullName evidence="19">tRNA-dihydrouridine(47) synthase [NAD(P)(+)]</fullName>
        <ecNumber evidence="19">1.3.1.-</ecNumber>
    </recommendedName>
    <alternativeName>
        <fullName evidence="19">tRNA-dihydrouridine synthase 3</fullName>
    </alternativeName>
</protein>
<dbReference type="CDD" id="cd02801">
    <property type="entry name" value="DUS_like_FMN"/>
    <property type="match status" value="1"/>
</dbReference>
<feature type="transmembrane region" description="Helical" evidence="20">
    <location>
        <begin position="82"/>
        <end position="102"/>
    </location>
</feature>
<dbReference type="GO" id="GO:0006397">
    <property type="term" value="P:mRNA processing"/>
    <property type="evidence" value="ECO:0007669"/>
    <property type="project" value="UniProtKB-KW"/>
</dbReference>
<keyword evidence="7" id="KW-0677">Repeat</keyword>
<evidence type="ECO:0000256" key="16">
    <source>
        <dbReference type="ARBA" id="ARBA00049447"/>
    </source>
</evidence>
<dbReference type="Gene3D" id="3.20.20.70">
    <property type="entry name" value="Aldolase class I"/>
    <property type="match status" value="1"/>
</dbReference>
<evidence type="ECO:0000256" key="6">
    <source>
        <dbReference type="ARBA" id="ARBA00022723"/>
    </source>
</evidence>
<keyword evidence="20" id="KW-0812">Transmembrane</keyword>
<keyword evidence="23" id="KW-1185">Reference proteome</keyword>
<evidence type="ECO:0000256" key="8">
    <source>
        <dbReference type="ARBA" id="ARBA00022771"/>
    </source>
</evidence>
<sequence length="893" mass="101740">MYSIKTSRASIVPLNKPSSLLLLNIAVTFVPTLSCKEHLRGLPIIRRNIHHSLLVIVLILNEGKKSCTHIIKSESYKRESDFGLDVDTMFLGVSSFTGFGLVTPFSVDFLEALLTGVFTLGVLSVFGVFGSTLGSTTFFGVCFLGEFTYIIRSCFTDGFLDVLNTSSSKNNLFFFLIRAGIPLLFNLSFPEFDDSIILGLFLLFTGCKPKTAGHNFVWRYSSSTSISLLSESIFYDDEINCKQWMYVLEVIIRNQIRNDLKTFPSLNSTLSPGATITSHELQNERYTVMRYFKNKSLSRKQLVLTYSIIPIKFFEMASINEDLLSLNEKTNTTLDIINTSIVKEENKGIACIKKEYIIERHVPKLAINCISESDKNQLNEDEPPSKKQKCTKSVLKGQNKSRNCTYYQIPQEHLCTNLVDGLEKGSCSFEKCKFLHNVTEYLEKKPDDIDQTCYVYSIKGRCPRGLTCRYGSSHIENGKNIIDQTKYETWIKNENSCKTLCKENMLKLRKKLYNFTKSEEAVKKIDKDKDLGPLIEESSKKINWNNKLYLAPLTTVGNLPFRRICKEFGADITCSEMVLSSSLLQGHNQEWALTKRHETEDIFGIQICGNNPYMLSKSAQVLQENVDMDFLDLNLGCPLDQIYKQGAGSGLLLRSKKLEVCLKSMRTVLDVPLTVKTRSGVNKDQNVAHDLIPMFKDSGVSLITVHGRSRDQRYTKMADWNYVNECAKLANPVPVFSSGDIMSYEDYIDTKQQYPDISGAMIGRGALIKPWIFKELKENRHWDISSNERLEILKRFVKYGLEHWGSDTRGVETTRRFLLEWLSFCYRYIPVGVLERVPQKVNERPPNYKGRDDLETLMASGNCADWIEISKMLLGPVPNGFQFLPKHKANSWK</sequence>
<dbReference type="EC" id="1.3.1.-" evidence="19"/>
<evidence type="ECO:0000256" key="5">
    <source>
        <dbReference type="ARBA" id="ARBA00022694"/>
    </source>
</evidence>
<evidence type="ECO:0000256" key="11">
    <source>
        <dbReference type="ARBA" id="ARBA00023002"/>
    </source>
</evidence>
<comment type="catalytic activity">
    <reaction evidence="17">
        <text>5,6-dihydrouridine(47) in tRNA + NADP(+) = uridine(47) in tRNA + NADPH + H(+)</text>
        <dbReference type="Rhea" id="RHEA:53360"/>
        <dbReference type="Rhea" id="RHEA-COMP:13539"/>
        <dbReference type="Rhea" id="RHEA-COMP:13540"/>
        <dbReference type="ChEBI" id="CHEBI:15378"/>
        <dbReference type="ChEBI" id="CHEBI:57783"/>
        <dbReference type="ChEBI" id="CHEBI:58349"/>
        <dbReference type="ChEBI" id="CHEBI:65315"/>
        <dbReference type="ChEBI" id="CHEBI:74443"/>
        <dbReference type="EC" id="1.3.1.89"/>
    </reaction>
    <physiologicalReaction direction="right-to-left" evidence="17">
        <dbReference type="Rhea" id="RHEA:53362"/>
    </physiologicalReaction>
</comment>
<keyword evidence="20" id="KW-0472">Membrane</keyword>
<evidence type="ECO:0000256" key="14">
    <source>
        <dbReference type="ARBA" id="ARBA00048266"/>
    </source>
</evidence>
<dbReference type="PROSITE" id="PS50103">
    <property type="entry name" value="ZF_C3H1"/>
    <property type="match status" value="1"/>
</dbReference>
<comment type="catalytic activity">
    <reaction evidence="15">
        <text>a 5,6-dihydrouridine in mRNA + NAD(+) = a uridine in mRNA + NADH + H(+)</text>
        <dbReference type="Rhea" id="RHEA:69851"/>
        <dbReference type="Rhea" id="RHEA-COMP:14658"/>
        <dbReference type="Rhea" id="RHEA-COMP:17789"/>
        <dbReference type="ChEBI" id="CHEBI:15378"/>
        <dbReference type="ChEBI" id="CHEBI:57540"/>
        <dbReference type="ChEBI" id="CHEBI:57945"/>
        <dbReference type="ChEBI" id="CHEBI:65315"/>
        <dbReference type="ChEBI" id="CHEBI:74443"/>
    </reaction>
    <physiologicalReaction direction="right-to-left" evidence="15">
        <dbReference type="Rhea" id="RHEA:69853"/>
    </physiologicalReaction>
</comment>
<feature type="transmembrane region" description="Helical" evidence="20">
    <location>
        <begin position="122"/>
        <end position="151"/>
    </location>
</feature>
<reference evidence="22 23" key="1">
    <citation type="submission" date="2019-08" db="EMBL/GenBank/DDBJ databases">
        <title>The genome of the soybean aphid Biotype 1, its phylome, world population structure and adaptation to the North American continent.</title>
        <authorList>
            <person name="Giordano R."/>
            <person name="Donthu R.K."/>
            <person name="Hernandez A.G."/>
            <person name="Wright C.L."/>
            <person name="Zimin A.V."/>
        </authorList>
    </citation>
    <scope>NUCLEOTIDE SEQUENCE [LARGE SCALE GENOMIC DNA]</scope>
    <source>
        <tissue evidence="22">Whole aphids</tissue>
    </source>
</reference>
<dbReference type="AlphaFoldDB" id="A0A6G0U0X4"/>
<keyword evidence="20" id="KW-1133">Transmembrane helix</keyword>
<keyword evidence="5 19" id="KW-0819">tRNA processing</keyword>
<keyword evidence="11 19" id="KW-0560">Oxidoreductase</keyword>
<keyword evidence="3 19" id="KW-0288">FMN</keyword>
<evidence type="ECO:0000256" key="18">
    <source>
        <dbReference type="PROSITE-ProRule" id="PRU00723"/>
    </source>
</evidence>
<evidence type="ECO:0000256" key="10">
    <source>
        <dbReference type="ARBA" id="ARBA00022857"/>
    </source>
</evidence>
<dbReference type="Pfam" id="PF01207">
    <property type="entry name" value="Dus"/>
    <property type="match status" value="1"/>
</dbReference>
<evidence type="ECO:0000313" key="22">
    <source>
        <dbReference type="EMBL" id="KAE9542617.1"/>
    </source>
</evidence>
<dbReference type="PROSITE" id="PS01136">
    <property type="entry name" value="UPF0034"/>
    <property type="match status" value="1"/>
</dbReference>
<evidence type="ECO:0000256" key="9">
    <source>
        <dbReference type="ARBA" id="ARBA00022833"/>
    </source>
</evidence>
<comment type="cofactor">
    <cofactor evidence="1 19">
        <name>FMN</name>
        <dbReference type="ChEBI" id="CHEBI:58210"/>
    </cofactor>
</comment>